<evidence type="ECO:0000313" key="1">
    <source>
        <dbReference type="EMBL" id="KAK9704960.1"/>
    </source>
</evidence>
<gene>
    <name evidence="1" type="ORF">RND81_07G023300</name>
</gene>
<name>A0AAW1JMY3_SAPOF</name>
<protein>
    <recommendedName>
        <fullName evidence="3">Gag-pol polyprotein</fullName>
    </recommendedName>
</protein>
<reference evidence="1" key="1">
    <citation type="submission" date="2024-03" db="EMBL/GenBank/DDBJ databases">
        <title>WGS assembly of Saponaria officinalis var. Norfolk2.</title>
        <authorList>
            <person name="Jenkins J."/>
            <person name="Shu S."/>
            <person name="Grimwood J."/>
            <person name="Barry K."/>
            <person name="Goodstein D."/>
            <person name="Schmutz J."/>
            <person name="Leebens-Mack J."/>
            <person name="Osbourn A."/>
        </authorList>
    </citation>
    <scope>NUCLEOTIDE SEQUENCE [LARGE SCALE GENOMIC DNA]</scope>
    <source>
        <strain evidence="1">JIC</strain>
    </source>
</reference>
<dbReference type="EMBL" id="JBDFQZ010000007">
    <property type="protein sequence ID" value="KAK9704960.1"/>
    <property type="molecule type" value="Genomic_DNA"/>
</dbReference>
<organism evidence="1 2">
    <name type="scientific">Saponaria officinalis</name>
    <name type="common">Common soapwort</name>
    <name type="synonym">Lychnis saponaria</name>
    <dbReference type="NCBI Taxonomy" id="3572"/>
    <lineage>
        <taxon>Eukaryota</taxon>
        <taxon>Viridiplantae</taxon>
        <taxon>Streptophyta</taxon>
        <taxon>Embryophyta</taxon>
        <taxon>Tracheophyta</taxon>
        <taxon>Spermatophyta</taxon>
        <taxon>Magnoliopsida</taxon>
        <taxon>eudicotyledons</taxon>
        <taxon>Gunneridae</taxon>
        <taxon>Pentapetalae</taxon>
        <taxon>Caryophyllales</taxon>
        <taxon>Caryophyllaceae</taxon>
        <taxon>Caryophylleae</taxon>
        <taxon>Saponaria</taxon>
    </lineage>
</organism>
<evidence type="ECO:0000313" key="2">
    <source>
        <dbReference type="Proteomes" id="UP001443914"/>
    </source>
</evidence>
<evidence type="ECO:0008006" key="3">
    <source>
        <dbReference type="Google" id="ProtNLM"/>
    </source>
</evidence>
<accession>A0AAW1JMY3</accession>
<keyword evidence="2" id="KW-1185">Reference proteome</keyword>
<comment type="caution">
    <text evidence="1">The sequence shown here is derived from an EMBL/GenBank/DDBJ whole genome shotgun (WGS) entry which is preliminary data.</text>
</comment>
<dbReference type="Proteomes" id="UP001443914">
    <property type="component" value="Unassembled WGS sequence"/>
</dbReference>
<sequence length="83" mass="9168">MGPQFGVPKFDGKSSFTLWQRRMKDLLVNIGLARALIEDGGKSEKFSDADWEEICTKCASSIRLCISDSVINSVLDDDSPSKI</sequence>
<proteinExistence type="predicted"/>
<dbReference type="AlphaFoldDB" id="A0AAW1JMY3"/>